<evidence type="ECO:0000313" key="1">
    <source>
        <dbReference type="EMBL" id="MER9283232.1"/>
    </source>
</evidence>
<sequence>MGKDDPITIQSSFGVRLAGPEDLAGIVALTQAAYAPYSAIPDAPPLPVTEDYAPRIAQGEVWLLESDGELAGVIALERHEDHAMIFSVAVSPAFQGKGFGIALLKHADEQARQCGLPEIRLYTNAKMERNIALYLAYGYRETGRRPNPYRPGWVLVDMAKAFDTTSAS</sequence>
<accession>A0ACC6SUC5</accession>
<name>A0ACC6SUC5_9HYPH</name>
<organism evidence="1 2">
    <name type="scientific">Mesorhizobium australicum</name>
    <dbReference type="NCBI Taxonomy" id="536018"/>
    <lineage>
        <taxon>Bacteria</taxon>
        <taxon>Pseudomonadati</taxon>
        <taxon>Pseudomonadota</taxon>
        <taxon>Alphaproteobacteria</taxon>
        <taxon>Hyphomicrobiales</taxon>
        <taxon>Phyllobacteriaceae</taxon>
        <taxon>Mesorhizobium</taxon>
    </lineage>
</organism>
<dbReference type="Proteomes" id="UP001480082">
    <property type="component" value="Unassembled WGS sequence"/>
</dbReference>
<evidence type="ECO:0000313" key="2">
    <source>
        <dbReference type="Proteomes" id="UP001480082"/>
    </source>
</evidence>
<protein>
    <submittedName>
        <fullName evidence="1">GNAT family N-acetyltransferase</fullName>
    </submittedName>
</protein>
<reference evidence="1 2" key="1">
    <citation type="journal article" date="2024" name="Proc. Natl. Acad. Sci. U.S.A.">
        <title>The evolutionary genomics of adaptation to stress in wild rhizobium bacteria.</title>
        <authorList>
            <person name="Kehlet-Delgado H."/>
            <person name="Montoya A.P."/>
            <person name="Jensen K.T."/>
            <person name="Wendlandt C.E."/>
            <person name="Dexheimer C."/>
            <person name="Roberts M."/>
            <person name="Torres Martinez L."/>
            <person name="Friesen M.L."/>
            <person name="Griffitts J.S."/>
            <person name="Porter S.S."/>
        </authorList>
    </citation>
    <scope>NUCLEOTIDE SEQUENCE [LARGE SCALE GENOMIC DNA]</scope>
    <source>
        <strain evidence="1 2">M0468</strain>
    </source>
</reference>
<keyword evidence="2" id="KW-1185">Reference proteome</keyword>
<proteinExistence type="predicted"/>
<comment type="caution">
    <text evidence="1">The sequence shown here is derived from an EMBL/GenBank/DDBJ whole genome shotgun (WGS) entry which is preliminary data.</text>
</comment>
<gene>
    <name evidence="1" type="ORF">NKI81_04550</name>
</gene>
<dbReference type="EMBL" id="JAMYRI010000002">
    <property type="protein sequence ID" value="MER9283232.1"/>
    <property type="molecule type" value="Genomic_DNA"/>
</dbReference>